<dbReference type="Pfam" id="PF12710">
    <property type="entry name" value="HAD"/>
    <property type="match status" value="1"/>
</dbReference>
<keyword evidence="9" id="KW-0718">Serine biosynthesis</keyword>
<dbReference type="Gene3D" id="3.30.70.260">
    <property type="match status" value="1"/>
</dbReference>
<evidence type="ECO:0000256" key="3">
    <source>
        <dbReference type="ARBA" id="ARBA00009184"/>
    </source>
</evidence>
<dbReference type="SFLD" id="SFLDG01137">
    <property type="entry name" value="C1.6.1:_Phosphoserine_Phosphat"/>
    <property type="match status" value="1"/>
</dbReference>
<evidence type="ECO:0000256" key="1">
    <source>
        <dbReference type="ARBA" id="ARBA00001946"/>
    </source>
</evidence>
<evidence type="ECO:0000256" key="5">
    <source>
        <dbReference type="ARBA" id="ARBA00022605"/>
    </source>
</evidence>
<accession>A0ABP0QYY7</accession>
<comment type="caution">
    <text evidence="11">The sequence shown here is derived from an EMBL/GenBank/DDBJ whole genome shotgun (WGS) entry which is preliminary data.</text>
</comment>
<keyword evidence="7" id="KW-0378">Hydrolase</keyword>
<dbReference type="Pfam" id="PF00702">
    <property type="entry name" value="Hydrolase"/>
    <property type="match status" value="1"/>
</dbReference>
<dbReference type="SUPFAM" id="SSF55021">
    <property type="entry name" value="ACT-like"/>
    <property type="match status" value="1"/>
</dbReference>
<dbReference type="PANTHER" id="PTHR43344">
    <property type="entry name" value="PHOSPHOSERINE PHOSPHATASE"/>
    <property type="match status" value="1"/>
</dbReference>
<dbReference type="NCBIfam" id="TIGR01488">
    <property type="entry name" value="HAD-SF-IB"/>
    <property type="match status" value="1"/>
</dbReference>
<dbReference type="EC" id="3.1.3.3" evidence="4"/>
<dbReference type="InterPro" id="IPR004469">
    <property type="entry name" value="PSP"/>
</dbReference>
<dbReference type="SUPFAM" id="SSF56784">
    <property type="entry name" value="HAD-like"/>
    <property type="match status" value="2"/>
</dbReference>
<evidence type="ECO:0000256" key="6">
    <source>
        <dbReference type="ARBA" id="ARBA00022723"/>
    </source>
</evidence>
<gene>
    <name evidence="11" type="ORF">SCF082_LOCUS43977</name>
</gene>
<evidence type="ECO:0000256" key="10">
    <source>
        <dbReference type="ARBA" id="ARBA00031693"/>
    </source>
</evidence>
<dbReference type="PANTHER" id="PTHR43344:SF2">
    <property type="entry name" value="PHOSPHOSERINE PHOSPHATASE"/>
    <property type="match status" value="1"/>
</dbReference>
<name>A0ABP0QYY7_9DINO</name>
<evidence type="ECO:0000256" key="7">
    <source>
        <dbReference type="ARBA" id="ARBA00022801"/>
    </source>
</evidence>
<dbReference type="InterPro" id="IPR050582">
    <property type="entry name" value="HAD-like_SerB"/>
</dbReference>
<dbReference type="SFLD" id="SFLDS00003">
    <property type="entry name" value="Haloacid_Dehalogenase"/>
    <property type="match status" value="1"/>
</dbReference>
<keyword evidence="5" id="KW-0028">Amino-acid biosynthesis</keyword>
<sequence>MGEDAMTSTGGGNILVFRGWGADKPGICQAFLKLVVEHQSEVLDMAQFLLGGGLMFTFVLKVAEQSSIGLMKSLSSCAREQGLQLNFHFPDAGQVPEAEGGNEAVLALVSSEAITPALIMDVDKVLWGHGCVVLEIEHRSDNMKEHNGDYNKVQIRIRCPIGLRLATLMMGPPAANIEGLQKVCWKHGAEVTSRWWDAMNRPNGKSLVVFGLSHVLCKEDVMDLVLREAGLPTDAGAPEEKLAMLKGKSTSLLRKVIEHLPLTPGAKVVCGAMKRLGCRLAILTNTGLREIAEHVKSQLGFDYVICRDVEEADGCFTGRYLGELSDVKFRKTDLLKLMAEREGVRCQNVITVGEPLKGLKAANARLMLETFGPTVYFNSVKLKDLTIVLYLLGFSGSDVRALRKRRWDNGPGEAKTTSSVEAPPSSKRFMLQVSAQQRTAGQLQSIFQPLAPQGSNVQLTTIRQCSLQDGGMCLGMDLTVLKDGRSQATRAGTGIGLPIRFRHSRETLVETLGSRNTKMLREENEQPDVVVKDLIFACQKVGLTIMDVNDSAKDFNWKTRYANRYVLTMVQKPNISSTSLSEVLGAIGSNGINIIKIERLSTRDIASLQFTVSLPDDLSSDDFASKMVEVSKKHGADIAIQRDDLERWMRRLVVFDMDSTLIQQEVIDELAKLAGVETQVKEITEAAMRGELDFFGSLKSRVALLKGHNAEELFAKVKANLIFTPGAKKLCTCLKRLGFKTAVISGGFLPVAQEVQRYLGLDYAFANTLEVDETTGLLTGQTSGPVVTPQRKRQLLATIANVEGCEIQQTIAVGDGANDIPMLHAAGLGIAFCAKPKVQEVSRYRINQMDLSTVLFLIGISERAMERLADETPCGM</sequence>
<reference evidence="11 12" key="1">
    <citation type="submission" date="2024-02" db="EMBL/GenBank/DDBJ databases">
        <authorList>
            <person name="Chen Y."/>
            <person name="Shah S."/>
            <person name="Dougan E. K."/>
            <person name="Thang M."/>
            <person name="Chan C."/>
        </authorList>
    </citation>
    <scope>NUCLEOTIDE SEQUENCE [LARGE SCALE GENOMIC DNA]</scope>
</reference>
<dbReference type="EMBL" id="CAXAMM010040474">
    <property type="protein sequence ID" value="CAK9093481.1"/>
    <property type="molecule type" value="Genomic_DNA"/>
</dbReference>
<comment type="cofactor">
    <cofactor evidence="1">
        <name>Mg(2+)</name>
        <dbReference type="ChEBI" id="CHEBI:18420"/>
    </cofactor>
</comment>
<evidence type="ECO:0000256" key="2">
    <source>
        <dbReference type="ARBA" id="ARBA00005135"/>
    </source>
</evidence>
<comment type="pathway">
    <text evidence="2">Amino-acid biosynthesis; L-serine biosynthesis; L-serine from 3-phospho-D-glycerate: step 3/3.</text>
</comment>
<keyword evidence="8" id="KW-0460">Magnesium</keyword>
<dbReference type="InterPro" id="IPR023214">
    <property type="entry name" value="HAD_sf"/>
</dbReference>
<dbReference type="NCBIfam" id="TIGR00338">
    <property type="entry name" value="serB"/>
    <property type="match status" value="1"/>
</dbReference>
<dbReference type="InterPro" id="IPR045865">
    <property type="entry name" value="ACT-like_dom_sf"/>
</dbReference>
<dbReference type="InterPro" id="IPR036412">
    <property type="entry name" value="HAD-like_sf"/>
</dbReference>
<proteinExistence type="inferred from homology"/>
<evidence type="ECO:0000256" key="9">
    <source>
        <dbReference type="ARBA" id="ARBA00023299"/>
    </source>
</evidence>
<dbReference type="SFLD" id="SFLDF00029">
    <property type="entry name" value="phosphoserine_phosphatase"/>
    <property type="match status" value="1"/>
</dbReference>
<organism evidence="11 12">
    <name type="scientific">Durusdinium trenchii</name>
    <dbReference type="NCBI Taxonomy" id="1381693"/>
    <lineage>
        <taxon>Eukaryota</taxon>
        <taxon>Sar</taxon>
        <taxon>Alveolata</taxon>
        <taxon>Dinophyceae</taxon>
        <taxon>Suessiales</taxon>
        <taxon>Symbiodiniaceae</taxon>
        <taxon>Durusdinium</taxon>
    </lineage>
</organism>
<evidence type="ECO:0000313" key="12">
    <source>
        <dbReference type="Proteomes" id="UP001642464"/>
    </source>
</evidence>
<dbReference type="Proteomes" id="UP001642464">
    <property type="component" value="Unassembled WGS sequence"/>
</dbReference>
<dbReference type="Pfam" id="PF13740">
    <property type="entry name" value="ACT_6"/>
    <property type="match status" value="1"/>
</dbReference>
<protein>
    <recommendedName>
        <fullName evidence="4">phosphoserine phosphatase</fullName>
        <ecNumber evidence="4">3.1.3.3</ecNumber>
    </recommendedName>
    <alternativeName>
        <fullName evidence="10">O-phosphoserine phosphohydrolase</fullName>
    </alternativeName>
</protein>
<evidence type="ECO:0000313" key="11">
    <source>
        <dbReference type="EMBL" id="CAK9093481.1"/>
    </source>
</evidence>
<dbReference type="SFLD" id="SFLDG01136">
    <property type="entry name" value="C1.6:_Phosphoserine_Phosphatas"/>
    <property type="match status" value="1"/>
</dbReference>
<keyword evidence="12" id="KW-1185">Reference proteome</keyword>
<keyword evidence="6" id="KW-0479">Metal-binding</keyword>
<dbReference type="Gene3D" id="3.40.50.1000">
    <property type="entry name" value="HAD superfamily/HAD-like"/>
    <property type="match status" value="2"/>
</dbReference>
<evidence type="ECO:0000256" key="8">
    <source>
        <dbReference type="ARBA" id="ARBA00022842"/>
    </source>
</evidence>
<comment type="similarity">
    <text evidence="3">Belongs to the HAD-like hydrolase superfamily. SerB family.</text>
</comment>
<dbReference type="CDD" id="cd07500">
    <property type="entry name" value="HAD_PSP"/>
    <property type="match status" value="1"/>
</dbReference>
<evidence type="ECO:0000256" key="4">
    <source>
        <dbReference type="ARBA" id="ARBA00012640"/>
    </source>
</evidence>